<protein>
    <submittedName>
        <fullName evidence="2">Uncharacterized protein</fullName>
    </submittedName>
</protein>
<evidence type="ECO:0000313" key="3">
    <source>
        <dbReference type="Proteomes" id="UP000729402"/>
    </source>
</evidence>
<gene>
    <name evidence="2" type="ORF">GUJ93_ZPchr0003g17389</name>
</gene>
<sequence>MRWRRRRKRPPGGLPTPQLDRLALPRQVDRRVMLGRSEGESMRGRGNGVRWGTEQEPAPTTNPPRRLAIFFFSPLLLLPPACTVQPLPPFAYCLRRCCRHRHRHRHSHCRCGLVYSRAAISWIRGSLSLTLVKQRALRMQQDEGALGGSGRTSH</sequence>
<comment type="caution">
    <text evidence="2">The sequence shown here is derived from an EMBL/GenBank/DDBJ whole genome shotgun (WGS) entry which is preliminary data.</text>
</comment>
<dbReference type="EMBL" id="JAAALK010000286">
    <property type="protein sequence ID" value="KAG8063715.1"/>
    <property type="molecule type" value="Genomic_DNA"/>
</dbReference>
<reference evidence="2" key="1">
    <citation type="journal article" date="2021" name="bioRxiv">
        <title>Whole Genome Assembly and Annotation of Northern Wild Rice, Zizania palustris L., Supports a Whole Genome Duplication in the Zizania Genus.</title>
        <authorList>
            <person name="Haas M."/>
            <person name="Kono T."/>
            <person name="Macchietto M."/>
            <person name="Millas R."/>
            <person name="McGilp L."/>
            <person name="Shao M."/>
            <person name="Duquette J."/>
            <person name="Hirsch C.N."/>
            <person name="Kimball J."/>
        </authorList>
    </citation>
    <scope>NUCLEOTIDE SEQUENCE</scope>
    <source>
        <tissue evidence="2">Fresh leaf tissue</tissue>
    </source>
</reference>
<organism evidence="2 3">
    <name type="scientific">Zizania palustris</name>
    <name type="common">Northern wild rice</name>
    <dbReference type="NCBI Taxonomy" id="103762"/>
    <lineage>
        <taxon>Eukaryota</taxon>
        <taxon>Viridiplantae</taxon>
        <taxon>Streptophyta</taxon>
        <taxon>Embryophyta</taxon>
        <taxon>Tracheophyta</taxon>
        <taxon>Spermatophyta</taxon>
        <taxon>Magnoliopsida</taxon>
        <taxon>Liliopsida</taxon>
        <taxon>Poales</taxon>
        <taxon>Poaceae</taxon>
        <taxon>BOP clade</taxon>
        <taxon>Oryzoideae</taxon>
        <taxon>Oryzeae</taxon>
        <taxon>Zizaniinae</taxon>
        <taxon>Zizania</taxon>
    </lineage>
</organism>
<accession>A0A8J5SN25</accession>
<feature type="region of interest" description="Disordered" evidence="1">
    <location>
        <begin position="38"/>
        <end position="62"/>
    </location>
</feature>
<proteinExistence type="predicted"/>
<evidence type="ECO:0000313" key="2">
    <source>
        <dbReference type="EMBL" id="KAG8063715.1"/>
    </source>
</evidence>
<name>A0A8J5SN25_ZIZPA</name>
<reference evidence="2" key="2">
    <citation type="submission" date="2021-02" db="EMBL/GenBank/DDBJ databases">
        <authorList>
            <person name="Kimball J.A."/>
            <person name="Haas M.W."/>
            <person name="Macchietto M."/>
            <person name="Kono T."/>
            <person name="Duquette J."/>
            <person name="Shao M."/>
        </authorList>
    </citation>
    <scope>NUCLEOTIDE SEQUENCE</scope>
    <source>
        <tissue evidence="2">Fresh leaf tissue</tissue>
    </source>
</reference>
<evidence type="ECO:0000256" key="1">
    <source>
        <dbReference type="SAM" id="MobiDB-lite"/>
    </source>
</evidence>
<dbReference type="Proteomes" id="UP000729402">
    <property type="component" value="Unassembled WGS sequence"/>
</dbReference>
<keyword evidence="3" id="KW-1185">Reference proteome</keyword>
<dbReference type="AlphaFoldDB" id="A0A8J5SN25"/>